<evidence type="ECO:0000313" key="2">
    <source>
        <dbReference type="EMBL" id="ERF60646.1"/>
    </source>
</evidence>
<keyword evidence="1" id="KW-0812">Transmembrane</keyword>
<dbReference type="STRING" id="1125725.HMPREF1325_0114"/>
<keyword evidence="1" id="KW-0472">Membrane</keyword>
<dbReference type="EMBL" id="AVQI01000069">
    <property type="protein sequence ID" value="ERK00086.1"/>
    <property type="molecule type" value="Genomic_DNA"/>
</dbReference>
<feature type="transmembrane region" description="Helical" evidence="1">
    <location>
        <begin position="91"/>
        <end position="113"/>
    </location>
</feature>
<protein>
    <submittedName>
        <fullName evidence="2 3">Membrane protein</fullName>
    </submittedName>
</protein>
<organism evidence="2 4">
    <name type="scientific">Treponema socranskii subsp. socranskii VPI DR56BR1116 = ATCC 35536</name>
    <dbReference type="NCBI Taxonomy" id="1125725"/>
    <lineage>
        <taxon>Bacteria</taxon>
        <taxon>Pseudomonadati</taxon>
        <taxon>Spirochaetota</taxon>
        <taxon>Spirochaetia</taxon>
        <taxon>Spirochaetales</taxon>
        <taxon>Treponemataceae</taxon>
        <taxon>Treponema</taxon>
    </lineage>
</organism>
<gene>
    <name evidence="3" type="ORF">HMPREF0860_2292</name>
    <name evidence="2" type="ORF">HMPREF1325_0114</name>
</gene>
<reference evidence="4 5" key="1">
    <citation type="submission" date="2013-08" db="EMBL/GenBank/DDBJ databases">
        <authorList>
            <person name="Durkin A.S."/>
            <person name="Haft D.R."/>
            <person name="McCorrison J."/>
            <person name="Torralba M."/>
            <person name="Gillis M."/>
            <person name="Haft D.H."/>
            <person name="Methe B."/>
            <person name="Sutton G."/>
            <person name="Nelson K.E."/>
        </authorList>
    </citation>
    <scope>NUCLEOTIDE SEQUENCE [LARGE SCALE GENOMIC DNA]</scope>
    <source>
        <strain evidence="3 5">ATCC 35536</strain>
        <strain evidence="2 4">VPI DR56BR1116</strain>
    </source>
</reference>
<dbReference type="RefSeq" id="WP_021330401.1">
    <property type="nucleotide sequence ID" value="NZ_AUZJ01000036.1"/>
</dbReference>
<dbReference type="eggNOG" id="ENOG5031CIR">
    <property type="taxonomic scope" value="Bacteria"/>
</dbReference>
<dbReference type="Proteomes" id="UP000016412">
    <property type="component" value="Unassembled WGS sequence"/>
</dbReference>
<evidence type="ECO:0000256" key="1">
    <source>
        <dbReference type="SAM" id="Phobius"/>
    </source>
</evidence>
<feature type="transmembrane region" description="Helical" evidence="1">
    <location>
        <begin position="171"/>
        <end position="191"/>
    </location>
</feature>
<keyword evidence="5" id="KW-1185">Reference proteome</keyword>
<feature type="transmembrane region" description="Helical" evidence="1">
    <location>
        <begin position="119"/>
        <end position="139"/>
    </location>
</feature>
<name>U2L6X7_TRESO</name>
<dbReference type="Proteomes" id="UP000016646">
    <property type="component" value="Unassembled WGS sequence"/>
</dbReference>
<dbReference type="OrthoDB" id="360615at2"/>
<comment type="caution">
    <text evidence="2">The sequence shown here is derived from an EMBL/GenBank/DDBJ whole genome shotgun (WGS) entry which is preliminary data.</text>
</comment>
<evidence type="ECO:0000313" key="4">
    <source>
        <dbReference type="Proteomes" id="UP000016412"/>
    </source>
</evidence>
<dbReference type="EMBL" id="AUZJ01000036">
    <property type="protein sequence ID" value="ERF60646.1"/>
    <property type="molecule type" value="Genomic_DNA"/>
</dbReference>
<sequence length="202" mass="22301">MNDEEIEEQLSLIGALAEDAEAGFESMLVPFSVYGIAIPVGTGATYGCLFFGSAKYVWLIWLFVIGFCQLFLPLYFRRQRQEKIQRASDRIFAALWGSIGFVIVLNFVLSFFGKLDFSAVFFIIGILIAVGCVTSGTLIQRRARIIMYAEGVLWLLSALPCLFVGPHTAPLIISAATFVLLAIPALAALIIMRKKKSSDDRC</sequence>
<feature type="transmembrane region" description="Helical" evidence="1">
    <location>
        <begin position="31"/>
        <end position="52"/>
    </location>
</feature>
<dbReference type="PATRIC" id="fig|1125725.3.peg.1383"/>
<feature type="transmembrane region" description="Helical" evidence="1">
    <location>
        <begin position="58"/>
        <end position="76"/>
    </location>
</feature>
<dbReference type="AlphaFoldDB" id="U2L6X7"/>
<evidence type="ECO:0000313" key="5">
    <source>
        <dbReference type="Proteomes" id="UP000016646"/>
    </source>
</evidence>
<proteinExistence type="predicted"/>
<accession>U2L6X7</accession>
<evidence type="ECO:0000313" key="3">
    <source>
        <dbReference type="EMBL" id="ERK00086.1"/>
    </source>
</evidence>
<keyword evidence="1" id="KW-1133">Transmembrane helix</keyword>
<feature type="transmembrane region" description="Helical" evidence="1">
    <location>
        <begin position="146"/>
        <end position="165"/>
    </location>
</feature>